<evidence type="ECO:0000256" key="2">
    <source>
        <dbReference type="ARBA" id="ARBA00022448"/>
    </source>
</evidence>
<evidence type="ECO:0000256" key="1">
    <source>
        <dbReference type="ARBA" id="ARBA00004571"/>
    </source>
</evidence>
<evidence type="ECO:0000256" key="9">
    <source>
        <dbReference type="RuleBase" id="RU003357"/>
    </source>
</evidence>
<dbReference type="Gene3D" id="2.40.170.20">
    <property type="entry name" value="TonB-dependent receptor, beta-barrel domain"/>
    <property type="match status" value="1"/>
</dbReference>
<dbReference type="CDD" id="cd01347">
    <property type="entry name" value="ligand_gated_channel"/>
    <property type="match status" value="1"/>
</dbReference>
<keyword evidence="4 8" id="KW-0812">Transmembrane</keyword>
<comment type="subcellular location">
    <subcellularLocation>
        <location evidence="1 8">Cell outer membrane</location>
        <topology evidence="1 8">Multi-pass membrane protein</topology>
    </subcellularLocation>
</comment>
<keyword evidence="5 9" id="KW-0798">TonB box</keyword>
<keyword evidence="2 8" id="KW-0813">Transport</keyword>
<dbReference type="PANTHER" id="PTHR47234:SF2">
    <property type="entry name" value="TONB-DEPENDENT RECEPTOR"/>
    <property type="match status" value="1"/>
</dbReference>
<keyword evidence="3 8" id="KW-1134">Transmembrane beta strand</keyword>
<evidence type="ECO:0000259" key="11">
    <source>
        <dbReference type="Pfam" id="PF07715"/>
    </source>
</evidence>
<dbReference type="InterPro" id="IPR000531">
    <property type="entry name" value="Beta-barrel_TonB"/>
</dbReference>
<dbReference type="GO" id="GO:0009279">
    <property type="term" value="C:cell outer membrane"/>
    <property type="evidence" value="ECO:0007669"/>
    <property type="project" value="UniProtKB-SubCell"/>
</dbReference>
<dbReference type="AlphaFoldDB" id="A0AA37WZ58"/>
<evidence type="ECO:0000256" key="7">
    <source>
        <dbReference type="ARBA" id="ARBA00023237"/>
    </source>
</evidence>
<dbReference type="Pfam" id="PF00593">
    <property type="entry name" value="TonB_dep_Rec_b-barrel"/>
    <property type="match status" value="1"/>
</dbReference>
<comment type="similarity">
    <text evidence="8 9">Belongs to the TonB-dependent receptor family.</text>
</comment>
<dbReference type="PROSITE" id="PS52016">
    <property type="entry name" value="TONB_DEPENDENT_REC_3"/>
    <property type="match status" value="1"/>
</dbReference>
<organism evidence="12 13">
    <name type="scientific">Paraferrimonas haliotis</name>
    <dbReference type="NCBI Taxonomy" id="2013866"/>
    <lineage>
        <taxon>Bacteria</taxon>
        <taxon>Pseudomonadati</taxon>
        <taxon>Pseudomonadota</taxon>
        <taxon>Gammaproteobacteria</taxon>
        <taxon>Alteromonadales</taxon>
        <taxon>Ferrimonadaceae</taxon>
        <taxon>Paraferrimonas</taxon>
    </lineage>
</organism>
<keyword evidence="7 8" id="KW-0998">Cell outer membrane</keyword>
<dbReference type="Pfam" id="PF07715">
    <property type="entry name" value="Plug"/>
    <property type="match status" value="1"/>
</dbReference>
<dbReference type="EMBL" id="BSPO01000003">
    <property type="protein sequence ID" value="GLS84515.1"/>
    <property type="molecule type" value="Genomic_DNA"/>
</dbReference>
<keyword evidence="12" id="KW-0675">Receptor</keyword>
<feature type="domain" description="TonB-dependent receptor plug" evidence="11">
    <location>
        <begin position="55"/>
        <end position="168"/>
    </location>
</feature>
<evidence type="ECO:0000256" key="3">
    <source>
        <dbReference type="ARBA" id="ARBA00022452"/>
    </source>
</evidence>
<sequence>MKKQNPIAFGIQYALYAGLATSPFIATNALAEETQVSENVERIAVTGSRIKRQDMETASPVTTINADQIAAGSYTSVEQILQETTASAGAATGAATNNGGRGVANVDLRGMGAQRTLVLVNGRRMVNSGTGADSSVDLNTIPVAMIERIEVLKDGASAVYGSDAIAGVINIITRSDFDGFQLDAQVGMSDKGDGETGELNLLWGNNFDRGNIVIGATYVNRGEVMQDDRFWSNCGPYGDCGGWSSTIPGGTINWGDGWHQPDGNGGYKPQDEYFNYVPYSYLSTPQERFSLTANGKYEITNDTAAFVEALYTKRQSDQQMAPAPVTGVVIPNASLPSGPWGDKDVEYRRRMEEAGPRTFEQDTDTYRIVAGLEGYLDIGRGIDWDVSYNYGRNEAVSYANNLVRTSRLLDSVSQNPGEWVSGDPLSQDTLDYIMYNDRSEGGNEMHVASLNFSGELFDLPAGAIAFAAGAEYRKEKGWFTPDEITQAGDSSQSQQDATAGEYDTTAVYAEFSIPLLADKPFVEELTAEAAVRYFDYSSFGSDATWKLGLTWKVNEQVMFRSVASTAFRAPSISELYGGNVGSFDYLSDPCWGYGADPDSPFAASCAASGLDPNYGLAGDGSVMDPDSQIEVTWTSGGDLKPEEAKTLTVGTVLSPNFIDGLSLTIDYWQFEVENALVRIDRQAYLNDCYTGNQNACDTLNIQRSDVSGQISYMEAPLINAGYQNTSGVDMNLNYKWVYGAHDWAFNWDVTRLLEFEQDGIDYTGTLSGMNGGYAEWRQNANLMVKADDWTLSYSIRMIGEMTDLQSPDFEVPAAWYHNVSYMYHINRNFDLTVGVNNLFDETPKYTPSYSDVYTVPEVYDVMGRYVYTKVSYRF</sequence>
<accession>A0AA37WZ58</accession>
<keyword evidence="13" id="KW-1185">Reference proteome</keyword>
<dbReference type="InterPro" id="IPR037066">
    <property type="entry name" value="Plug_dom_sf"/>
</dbReference>
<dbReference type="Proteomes" id="UP001157439">
    <property type="component" value="Unassembled WGS sequence"/>
</dbReference>
<dbReference type="InterPro" id="IPR036942">
    <property type="entry name" value="Beta-barrel_TonB_sf"/>
</dbReference>
<dbReference type="RefSeq" id="WP_095500393.1">
    <property type="nucleotide sequence ID" value="NZ_BSPO01000003.1"/>
</dbReference>
<feature type="domain" description="TonB-dependent receptor-like beta-barrel" evidence="10">
    <location>
        <begin position="363"/>
        <end position="838"/>
    </location>
</feature>
<dbReference type="Gene3D" id="2.170.130.10">
    <property type="entry name" value="TonB-dependent receptor, plug domain"/>
    <property type="match status" value="1"/>
</dbReference>
<evidence type="ECO:0000256" key="4">
    <source>
        <dbReference type="ARBA" id="ARBA00022692"/>
    </source>
</evidence>
<dbReference type="InterPro" id="IPR039426">
    <property type="entry name" value="TonB-dep_rcpt-like"/>
</dbReference>
<dbReference type="SUPFAM" id="SSF56935">
    <property type="entry name" value="Porins"/>
    <property type="match status" value="1"/>
</dbReference>
<reference evidence="12 13" key="1">
    <citation type="journal article" date="2014" name="Int. J. Syst. Evol. Microbiol.">
        <title>Complete genome sequence of Corynebacterium casei LMG S-19264T (=DSM 44701T), isolated from a smear-ripened cheese.</title>
        <authorList>
            <consortium name="US DOE Joint Genome Institute (JGI-PGF)"/>
            <person name="Walter F."/>
            <person name="Albersmeier A."/>
            <person name="Kalinowski J."/>
            <person name="Ruckert C."/>
        </authorList>
    </citation>
    <scope>NUCLEOTIDE SEQUENCE [LARGE SCALE GENOMIC DNA]</scope>
    <source>
        <strain evidence="12 13">NBRC 112785</strain>
    </source>
</reference>
<evidence type="ECO:0000313" key="12">
    <source>
        <dbReference type="EMBL" id="GLS84515.1"/>
    </source>
</evidence>
<evidence type="ECO:0000259" key="10">
    <source>
        <dbReference type="Pfam" id="PF00593"/>
    </source>
</evidence>
<gene>
    <name evidence="12" type="ORF">GCM10007894_24920</name>
</gene>
<proteinExistence type="inferred from homology"/>
<comment type="caution">
    <text evidence="12">The sequence shown here is derived from an EMBL/GenBank/DDBJ whole genome shotgun (WGS) entry which is preliminary data.</text>
</comment>
<protein>
    <submittedName>
        <fullName evidence="12">TonB-dependent receptor</fullName>
    </submittedName>
</protein>
<evidence type="ECO:0000313" key="13">
    <source>
        <dbReference type="Proteomes" id="UP001157439"/>
    </source>
</evidence>
<evidence type="ECO:0000256" key="8">
    <source>
        <dbReference type="PROSITE-ProRule" id="PRU01360"/>
    </source>
</evidence>
<dbReference type="PANTHER" id="PTHR47234">
    <property type="match status" value="1"/>
</dbReference>
<evidence type="ECO:0000256" key="6">
    <source>
        <dbReference type="ARBA" id="ARBA00023136"/>
    </source>
</evidence>
<keyword evidence="6 8" id="KW-0472">Membrane</keyword>
<evidence type="ECO:0000256" key="5">
    <source>
        <dbReference type="ARBA" id="ARBA00023077"/>
    </source>
</evidence>
<dbReference type="InterPro" id="IPR012910">
    <property type="entry name" value="Plug_dom"/>
</dbReference>
<name>A0AA37WZ58_9GAMM</name>